<evidence type="ECO:0008006" key="9">
    <source>
        <dbReference type="Google" id="ProtNLM"/>
    </source>
</evidence>
<dbReference type="OrthoDB" id="3437960at2759"/>
<reference evidence="7 8" key="1">
    <citation type="journal article" date="2018" name="MBio">
        <title>Comparative Genomics Reveals the Core Gene Toolbox for the Fungus-Insect Symbiosis.</title>
        <authorList>
            <person name="Wang Y."/>
            <person name="Stata M."/>
            <person name="Wang W."/>
            <person name="Stajich J.E."/>
            <person name="White M.M."/>
            <person name="Moncalvo J.M."/>
        </authorList>
    </citation>
    <scope>NUCLEOTIDE SEQUENCE [LARGE SCALE GENOMIC DNA]</scope>
    <source>
        <strain evidence="7 8">SWE-8-4</strain>
    </source>
</reference>
<dbReference type="Pfam" id="PF12251">
    <property type="entry name" value="SNAPC3"/>
    <property type="match status" value="1"/>
</dbReference>
<dbReference type="PANTHER" id="PTHR13421:SF16">
    <property type="entry name" value="SNRNA-ACTIVATING PROTEIN COMPLEX SUBUNIT 3"/>
    <property type="match status" value="1"/>
</dbReference>
<evidence type="ECO:0000256" key="6">
    <source>
        <dbReference type="ARBA" id="ARBA00023242"/>
    </source>
</evidence>
<evidence type="ECO:0000256" key="5">
    <source>
        <dbReference type="ARBA" id="ARBA00023163"/>
    </source>
</evidence>
<organism evidence="7 8">
    <name type="scientific">Smittium simulii</name>
    <dbReference type="NCBI Taxonomy" id="133385"/>
    <lineage>
        <taxon>Eukaryota</taxon>
        <taxon>Fungi</taxon>
        <taxon>Fungi incertae sedis</taxon>
        <taxon>Zoopagomycota</taxon>
        <taxon>Kickxellomycotina</taxon>
        <taxon>Harpellomycetes</taxon>
        <taxon>Harpellales</taxon>
        <taxon>Legeriomycetaceae</taxon>
        <taxon>Smittium</taxon>
    </lineage>
</organism>
<keyword evidence="4" id="KW-0238">DNA-binding</keyword>
<evidence type="ECO:0000256" key="2">
    <source>
        <dbReference type="ARBA" id="ARBA00010410"/>
    </source>
</evidence>
<dbReference type="GO" id="GO:0042795">
    <property type="term" value="P:snRNA transcription by RNA polymerase II"/>
    <property type="evidence" value="ECO:0007669"/>
    <property type="project" value="TreeGrafter"/>
</dbReference>
<proteinExistence type="inferred from homology"/>
<dbReference type="GO" id="GO:0000978">
    <property type="term" value="F:RNA polymerase II cis-regulatory region sequence-specific DNA binding"/>
    <property type="evidence" value="ECO:0007669"/>
    <property type="project" value="TreeGrafter"/>
</dbReference>
<dbReference type="GO" id="GO:0019185">
    <property type="term" value="C:snRNA-activating protein complex"/>
    <property type="evidence" value="ECO:0007669"/>
    <property type="project" value="TreeGrafter"/>
</dbReference>
<dbReference type="GO" id="GO:0042796">
    <property type="term" value="P:snRNA transcription by RNA polymerase III"/>
    <property type="evidence" value="ECO:0007669"/>
    <property type="project" value="TreeGrafter"/>
</dbReference>
<protein>
    <recommendedName>
        <fullName evidence="9">snRNA-activating protein complex subunit 3</fullName>
    </recommendedName>
</protein>
<comment type="similarity">
    <text evidence="2">Belongs to the SNAPC3/SRD2 family.</text>
</comment>
<dbReference type="GO" id="GO:0001006">
    <property type="term" value="F:RNA polymerase III type 3 promoter sequence-specific DNA binding"/>
    <property type="evidence" value="ECO:0007669"/>
    <property type="project" value="TreeGrafter"/>
</dbReference>
<keyword evidence="3" id="KW-0805">Transcription regulation</keyword>
<name>A0A2T9YRA8_9FUNG</name>
<dbReference type="GO" id="GO:0003681">
    <property type="term" value="F:bent DNA binding"/>
    <property type="evidence" value="ECO:0007669"/>
    <property type="project" value="TreeGrafter"/>
</dbReference>
<evidence type="ECO:0000313" key="8">
    <source>
        <dbReference type="Proteomes" id="UP000245383"/>
    </source>
</evidence>
<comment type="subcellular location">
    <subcellularLocation>
        <location evidence="1">Nucleus</location>
    </subcellularLocation>
</comment>
<sequence length="522" mass="59732">MTDSQHSDKIDIQLFGNKASQTINSRHISSQFNLTESWSSAKISQVAEQCSVTEDLKFSSVVFANTKLFTLLKENYEEISNFSPTDKNETETSAISTTNLLEKEETATTTTHINVANLSDTNEKLNDISGKSSIEKNDVVVDNHISNSSGNGAVSNIDNMTAFIDKNTNDASEGCTSKSFEFSNSLYNTNAPINSNLLLSDSNAQHKNQPMSGKEAIDSELKVKNGNEKHFINAAKVLELEKQIRKIAYMLKKPKLLSLLKENTIELPIKLRQQMNHCVRKVGLSDAEKLQFVQNNNVNSDEEYYVEVSVRFMSPKQPSTKQAEFQVLGSQPLTVLRDAFYCINDFLVSSKTPQAQIENDLNRKLSSSFFFIENTFYNDVRHEDAVDYSKNIIDYYGPKRNFYTTQMGETKFEELQVRLGYPYLFCHDGNCEHLMYFTDISYKKIEAWQIEKYPHQTFRERSSRHKCRMCLLYPASFVTTNDFHAGETPCYFCQHCYRAFHYDSNNKLILDHNVYPYATTLL</sequence>
<dbReference type="InterPro" id="IPR022042">
    <property type="entry name" value="snRNA-activating_su3"/>
</dbReference>
<keyword evidence="8" id="KW-1185">Reference proteome</keyword>
<dbReference type="STRING" id="133385.A0A2T9YRA8"/>
<dbReference type="Proteomes" id="UP000245383">
    <property type="component" value="Unassembled WGS sequence"/>
</dbReference>
<evidence type="ECO:0000313" key="7">
    <source>
        <dbReference type="EMBL" id="PVU94888.1"/>
    </source>
</evidence>
<dbReference type="GO" id="GO:0001046">
    <property type="term" value="F:core promoter sequence-specific DNA binding"/>
    <property type="evidence" value="ECO:0007669"/>
    <property type="project" value="TreeGrafter"/>
</dbReference>
<accession>A0A2T9YRA8</accession>
<dbReference type="AlphaFoldDB" id="A0A2T9YRA8"/>
<evidence type="ECO:0000256" key="4">
    <source>
        <dbReference type="ARBA" id="ARBA00023125"/>
    </source>
</evidence>
<keyword evidence="6" id="KW-0539">Nucleus</keyword>
<gene>
    <name evidence="7" type="ORF">BB561_002202</name>
</gene>
<comment type="caution">
    <text evidence="7">The sequence shown here is derived from an EMBL/GenBank/DDBJ whole genome shotgun (WGS) entry which is preliminary data.</text>
</comment>
<evidence type="ECO:0000256" key="1">
    <source>
        <dbReference type="ARBA" id="ARBA00004123"/>
    </source>
</evidence>
<keyword evidence="5" id="KW-0804">Transcription</keyword>
<evidence type="ECO:0000256" key="3">
    <source>
        <dbReference type="ARBA" id="ARBA00023015"/>
    </source>
</evidence>
<dbReference type="EMBL" id="MBFR01000071">
    <property type="protein sequence ID" value="PVU94888.1"/>
    <property type="molecule type" value="Genomic_DNA"/>
</dbReference>
<dbReference type="PANTHER" id="PTHR13421">
    <property type="entry name" value="SNRNA-ACTIVATING PROTEIN COMPLEX SUBUNIT 3"/>
    <property type="match status" value="1"/>
</dbReference>
<dbReference type="GO" id="GO:0005634">
    <property type="term" value="C:nucleus"/>
    <property type="evidence" value="ECO:0007669"/>
    <property type="project" value="UniProtKB-SubCell"/>
</dbReference>